<dbReference type="InterPro" id="IPR028098">
    <property type="entry name" value="Glyco_trans_4-like_N"/>
</dbReference>
<dbReference type="GO" id="GO:0016757">
    <property type="term" value="F:glycosyltransferase activity"/>
    <property type="evidence" value="ECO:0007669"/>
    <property type="project" value="UniProtKB-ARBA"/>
</dbReference>
<feature type="domain" description="Glycosyltransferase subfamily 4-like N-terminal" evidence="1">
    <location>
        <begin position="54"/>
        <end position="207"/>
    </location>
</feature>
<dbReference type="Pfam" id="PF13439">
    <property type="entry name" value="Glyco_transf_4"/>
    <property type="match status" value="1"/>
</dbReference>
<evidence type="ECO:0000259" key="1">
    <source>
        <dbReference type="Pfam" id="PF13439"/>
    </source>
</evidence>
<accession>Q47U73</accession>
<gene>
    <name evidence="2" type="ordered locus">CPS_5011</name>
</gene>
<protein>
    <recommendedName>
        <fullName evidence="1">Glycosyltransferase subfamily 4-like N-terminal domain-containing protein</fullName>
    </recommendedName>
</protein>
<name>Q47U73_COLP3</name>
<dbReference type="Proteomes" id="UP000000547">
    <property type="component" value="Chromosome"/>
</dbReference>
<dbReference type="SUPFAM" id="SSF53756">
    <property type="entry name" value="UDP-Glycosyltransferase/glycogen phosphorylase"/>
    <property type="match status" value="1"/>
</dbReference>
<organism evidence="2 3">
    <name type="scientific">Colwellia psychrerythraea (strain 34H / ATCC BAA-681)</name>
    <name type="common">Vibrio psychroerythus</name>
    <dbReference type="NCBI Taxonomy" id="167879"/>
    <lineage>
        <taxon>Bacteria</taxon>
        <taxon>Pseudomonadati</taxon>
        <taxon>Pseudomonadota</taxon>
        <taxon>Gammaproteobacteria</taxon>
        <taxon>Alteromonadales</taxon>
        <taxon>Colwelliaceae</taxon>
        <taxon>Colwellia</taxon>
    </lineage>
</organism>
<dbReference type="EMBL" id="CP000083">
    <property type="protein sequence ID" value="AAZ27587.1"/>
    <property type="molecule type" value="Genomic_DNA"/>
</dbReference>
<evidence type="ECO:0000313" key="3">
    <source>
        <dbReference type="Proteomes" id="UP000000547"/>
    </source>
</evidence>
<evidence type="ECO:0000313" key="2">
    <source>
        <dbReference type="EMBL" id="AAZ27587.1"/>
    </source>
</evidence>
<dbReference type="Gene3D" id="3.40.50.2000">
    <property type="entry name" value="Glycogen Phosphorylase B"/>
    <property type="match status" value="2"/>
</dbReference>
<reference evidence="2" key="1">
    <citation type="journal article" date="2005" name="Proc. Natl. Acad. Sci. U.S.A.">
        <title>The psychrophilic lifestyle as revealed by the genome sequence of Colwellia psychrerythraea 34H through genomic and proteomic analyses.</title>
        <authorList>
            <person name="Methe B.A."/>
            <person name="Nelson K.E."/>
            <person name="Deming J.W."/>
            <person name="Momen B."/>
            <person name="Melamud E."/>
            <person name="Zhang X."/>
            <person name="Moult J."/>
            <person name="Madupu R."/>
            <person name="Nelson W.C."/>
            <person name="Dodson R.J."/>
            <person name="Brinkac L.M."/>
            <person name="Daugherty S.C."/>
            <person name="Durkin A.S."/>
            <person name="DeBoy R.T."/>
            <person name="Kolonay J.F."/>
            <person name="Sullivan S.A."/>
            <person name="Zhou L."/>
            <person name="Davidsen T.M."/>
            <person name="Wu M."/>
            <person name="Huston A.L."/>
            <person name="Lewis M."/>
            <person name="Weaver B."/>
            <person name="Weidman J.F."/>
            <person name="Khouri H."/>
            <person name="Utterback T.R."/>
            <person name="Feldblyum T.V."/>
            <person name="Fraser C.M."/>
        </authorList>
    </citation>
    <scope>NUCLEOTIDE SEQUENCE [LARGE SCALE GENOMIC DNA]</scope>
    <source>
        <strain evidence="2">34H</strain>
    </source>
</reference>
<dbReference type="KEGG" id="cps:CPS_5011"/>
<sequence>MTRILIVITEYEPFSASGVNRIRFFKRFLEQHGHFVAILSTITSAQGLKSNQIFDSENNIYRAFTLSLLQRRLLSSRRLPIYPSLAKTGKYATWIPFAVNKGKNLVKKLDIDLIFTSFPDFASVDVAEKIARATGKKLITDFRDPPYWIYDKVDESAKTKVCQPIVERAVSLSQEIITCTEDSTQSLKDYYQFNTNTTVIGNGFDRDIINQIKADNPKLNNTFELVHIGSFYNEGRDIKPIVRAIEKNCKHTDKKIKLRLIGDIPDLSTQNHLKNTAKSFEVSIEPPVPMEAALAIAKSADALLLLQGSRFDRQIPTKAYEYLALNRPVWAVIGADGATKKLLDKYSDNVVYSDYDDEDCIVSEFPRLLNFQVNERNCDELSRQAQIEQILSLVNC</sequence>
<dbReference type="HOGENOM" id="CLU_032377_0_0_6"/>
<dbReference type="RefSeq" id="WP_011045730.1">
    <property type="nucleotide sequence ID" value="NC_003910.7"/>
</dbReference>
<dbReference type="STRING" id="167879.CPS_5011"/>
<proteinExistence type="predicted"/>
<dbReference type="AlphaFoldDB" id="Q47U73"/>